<dbReference type="RefSeq" id="WP_143595977.1">
    <property type="nucleotide sequence ID" value="NZ_OBEK01000001.1"/>
</dbReference>
<dbReference type="AlphaFoldDB" id="A0A285N1T0"/>
<protein>
    <recommendedName>
        <fullName evidence="4">DUF5640 domain-containing protein</fullName>
    </recommendedName>
</protein>
<dbReference type="EMBL" id="OBEK01000001">
    <property type="protein sequence ID" value="SNZ03399.1"/>
    <property type="molecule type" value="Genomic_DNA"/>
</dbReference>
<dbReference type="OrthoDB" id="9848696at2"/>
<feature type="signal peptide" evidence="1">
    <location>
        <begin position="1"/>
        <end position="17"/>
    </location>
</feature>
<dbReference type="PROSITE" id="PS51257">
    <property type="entry name" value="PROKAR_LIPOPROTEIN"/>
    <property type="match status" value="1"/>
</dbReference>
<evidence type="ECO:0000256" key="1">
    <source>
        <dbReference type="SAM" id="SignalP"/>
    </source>
</evidence>
<evidence type="ECO:0000313" key="2">
    <source>
        <dbReference type="EMBL" id="SNZ03399.1"/>
    </source>
</evidence>
<keyword evidence="1" id="KW-0732">Signal</keyword>
<dbReference type="Proteomes" id="UP000219356">
    <property type="component" value="Unassembled WGS sequence"/>
</dbReference>
<organism evidence="2 3">
    <name type="scientific">Terribacillus aidingensis</name>
    <dbReference type="NCBI Taxonomy" id="586416"/>
    <lineage>
        <taxon>Bacteria</taxon>
        <taxon>Bacillati</taxon>
        <taxon>Bacillota</taxon>
        <taxon>Bacilli</taxon>
        <taxon>Bacillales</taxon>
        <taxon>Bacillaceae</taxon>
        <taxon>Terribacillus</taxon>
    </lineage>
</organism>
<accession>A0A285N1T0</accession>
<keyword evidence="3" id="KW-1185">Reference proteome</keyword>
<name>A0A285N1T0_9BACI</name>
<sequence length="110" mass="12236">MKRTLMGMLLLIVIVLAACGKPNIEGTWKGEDPYGDAITFMFFDDGTATVIDNYDDEMNMEYSINDEGNELTLTYQGEGASLGFEQKSKDVIRLTNPEDADDDPITLTKQ</sequence>
<evidence type="ECO:0000313" key="3">
    <source>
        <dbReference type="Proteomes" id="UP000219356"/>
    </source>
</evidence>
<evidence type="ECO:0008006" key="4">
    <source>
        <dbReference type="Google" id="ProtNLM"/>
    </source>
</evidence>
<feature type="chain" id="PRO_5039004815" description="DUF5640 domain-containing protein" evidence="1">
    <location>
        <begin position="18"/>
        <end position="110"/>
    </location>
</feature>
<reference evidence="3" key="1">
    <citation type="submission" date="2017-09" db="EMBL/GenBank/DDBJ databases">
        <authorList>
            <person name="Varghese N."/>
            <person name="Submissions S."/>
        </authorList>
    </citation>
    <scope>NUCLEOTIDE SEQUENCE [LARGE SCALE GENOMIC DNA]</scope>
    <source>
        <strain evidence="3">CGMCC 1.8913</strain>
    </source>
</reference>
<gene>
    <name evidence="2" type="ORF">SAMN05421503_0352</name>
</gene>
<proteinExistence type="predicted"/>